<organism evidence="8 9">
    <name type="scientific">Sesamum indicum</name>
    <name type="common">Oriental sesame</name>
    <name type="synonym">Sesamum orientale</name>
    <dbReference type="NCBI Taxonomy" id="4182"/>
    <lineage>
        <taxon>Eukaryota</taxon>
        <taxon>Viridiplantae</taxon>
        <taxon>Streptophyta</taxon>
        <taxon>Embryophyta</taxon>
        <taxon>Tracheophyta</taxon>
        <taxon>Spermatophyta</taxon>
        <taxon>Magnoliopsida</taxon>
        <taxon>eudicotyledons</taxon>
        <taxon>Gunneridae</taxon>
        <taxon>Pentapetalae</taxon>
        <taxon>asterids</taxon>
        <taxon>lamiids</taxon>
        <taxon>Lamiales</taxon>
        <taxon>Pedaliaceae</taxon>
        <taxon>Sesamum</taxon>
    </lineage>
</organism>
<dbReference type="GeneID" id="105172483"/>
<dbReference type="Proteomes" id="UP000504604">
    <property type="component" value="Linkage group LG10"/>
</dbReference>
<dbReference type="InterPro" id="IPR056535">
    <property type="entry name" value="TPR_NUP160_M"/>
</dbReference>
<gene>
    <name evidence="9" type="primary">LOC105172483</name>
</gene>
<dbReference type="Pfam" id="PF23347">
    <property type="entry name" value="TPR_Nup160_C"/>
    <property type="match status" value="1"/>
</dbReference>
<feature type="domain" description="Nucleoporin Nup120/160 beta-propeller" evidence="4">
    <location>
        <begin position="66"/>
        <end position="531"/>
    </location>
</feature>
<name>A0A6I9U0I7_SESIN</name>
<dbReference type="InterPro" id="IPR035192">
    <property type="entry name" value="NUP160_hel_plant"/>
</dbReference>
<comment type="subcellular location">
    <subcellularLocation>
        <location evidence="1">Nucleus</location>
    </subcellularLocation>
</comment>
<evidence type="ECO:0000256" key="2">
    <source>
        <dbReference type="ARBA" id="ARBA00022448"/>
    </source>
</evidence>
<accession>A0A6I9U0I7</accession>
<proteinExistence type="predicted"/>
<sequence>MPEAAMDTTGGWRMAGMEVPLLSTDSIEWRQVSVPSSSSTSTANSTNHPLAKDFASCCAIGNPPSYFIWKTSVTQSNLLEILELRGHKEMSRIGLRLIFPDALFPFAFICKDESNFASGNHLVLYTLTISGVAYLIRLRNNFDYGTSSLVPTNEILEYNTQTQPYYGAITTVAATAGYLLIGRSDGSIACFQLGVIDPSASGFVSELRDDAGFGRLWGILSRNPALAAVQDLVISEVQQRKLLFVLHSDGILRVWDLSSRGKIFSHAMTVPTFTGAFVRLWVGEADNDTGIIPLALLHKQNLEVSTETIFLYGLHYNVGDRIPLSLEPSLKKISLGQGEPIDVKLSSNKVWILKEEGLIMQDLFSNDVKEGLAQYYTLQETLVADLLFQSSEHSSDDLLWLAYSAFSSSKEEITPFVSSVLLRALLSPGVHCSAVLRQTFGDYGKHFTDSDFGSFTVDDLKREILSVIEDQGGSGSPVSILQCWRTFCSRYVNNWCKYNVACGLLMDPLTGAVGLVRKNIISLCRGLEDVEHIIYGSFEEENKYISRGVDYSGDELDRKILFELLQCIRNVSQQLGKSSSAIFYESLLSSHVSSEEVVPRFLKILETGYSSSIAAIQISELGADTAWEKELSNHRNLRKFSTNMFLSLHALCHQAKSWGKVLDVVESYLKVLVPQKIVLDMDAEAIFHTNSSAIVQSTCQIAKVMFESVLDVLMLLSYMTSISGQINMSHDDVSRVKLELIPIIQETLTEWHIIHFFGTTPSESPAIEDFSYQLSSLQIDSNEHKRLWTGRLGKCDFSLAFILLLSIQSSSSELGNVSFSRLLNPSSLIGLSREFTSWIIWGRSGEESSVFFSNSIDLALVLLRHGQFNATEYLLTLVDAYSRKERIFESLQAVDGKLSALFHLLGCCLVAQTQRGLHGPVKDRKVGEALRCFFRAASMEGSSKALQSLPREAGWLRVDFSSSSSAAAWKLQYYQWVMQLFEQYNVSEAAYQFALAALEQVDEALGTLDSSYRENLGESVTTVKGRLWANVFKFTLDLNNYHDAYCAIISNPDEESKNICLRRYIIVLYERGAVKMLCNGQLPLIGLVEKVERELAWKAERSDVSTKPNPFKLLYAFEMHRHNWRRAASYIYVYSIRLRAEAAVKDHQVRALTLQERLNGLAAAINALQLVHPAYAWIDAPVDETPPDKENYPNKKARITKQEQSPPHDALPQKLPSYLDVEKLEKEFVLTSAEYLLSLANLKWTFTGNEKPSADLIDLLVESNSYDMAFTVILKFWNGSGLKRELEKVFIAMALKCCPSRLVPLLHGKDRKTHGLLLTSSQDEVVRDSIDAARTVQQLTGGSHWETLELYLDKYRSFHPRLPLIVAETLLSADSQIELPLWLVRHFKVGRNENSFGMTGNESNPASLFRLYVDYGRYAEAVNLLTEYMETLASVRPADVIRRKRSFAVWFPYTSVERLWCLLQESIKLGHRIDQCDKLKKSLHGVLLKHLNILKVDSDDVQSSAS</sequence>
<protein>
    <submittedName>
        <fullName evidence="9">Nuclear pore complex protein NUP160</fullName>
    </submittedName>
</protein>
<dbReference type="InterPro" id="IPR036322">
    <property type="entry name" value="WD40_repeat_dom_sf"/>
</dbReference>
<feature type="domain" description="NUP160 middle TPR" evidence="7">
    <location>
        <begin position="928"/>
        <end position="1170"/>
    </location>
</feature>
<keyword evidence="8" id="KW-1185">Reference proteome</keyword>
<evidence type="ECO:0000259" key="4">
    <source>
        <dbReference type="Pfam" id="PF11715"/>
    </source>
</evidence>
<dbReference type="OrthoDB" id="67716at2759"/>
<evidence type="ECO:0000313" key="8">
    <source>
        <dbReference type="Proteomes" id="UP000504604"/>
    </source>
</evidence>
<evidence type="ECO:0000259" key="7">
    <source>
        <dbReference type="Pfam" id="PF23354"/>
    </source>
</evidence>
<evidence type="ECO:0000256" key="1">
    <source>
        <dbReference type="ARBA" id="ARBA00004123"/>
    </source>
</evidence>
<dbReference type="InterPro" id="IPR021717">
    <property type="entry name" value="Nucleoporin_Nup160"/>
</dbReference>
<dbReference type="Pfam" id="PF17238">
    <property type="entry name" value="NUP160_helical_2"/>
    <property type="match status" value="1"/>
</dbReference>
<dbReference type="InterPro" id="IPR059141">
    <property type="entry name" value="Beta-prop_Nup120_160"/>
</dbReference>
<reference evidence="9" key="1">
    <citation type="submission" date="2025-08" db="UniProtKB">
        <authorList>
            <consortium name="RefSeq"/>
        </authorList>
    </citation>
    <scope>IDENTIFICATION</scope>
</reference>
<dbReference type="GO" id="GO:0017056">
    <property type="term" value="F:structural constituent of nuclear pore"/>
    <property type="evidence" value="ECO:0007669"/>
    <property type="project" value="TreeGrafter"/>
</dbReference>
<keyword evidence="3" id="KW-0539">Nucleus</keyword>
<dbReference type="PANTHER" id="PTHR21286">
    <property type="entry name" value="NUCLEAR PORE COMPLEX PROTEIN NUP160"/>
    <property type="match status" value="1"/>
</dbReference>
<dbReference type="InterPro" id="IPR056536">
    <property type="entry name" value="TPR_NUP160_C"/>
</dbReference>
<dbReference type="FunCoup" id="A0A6I9U0I7">
    <property type="interactions" value="1973"/>
</dbReference>
<dbReference type="PANTHER" id="PTHR21286:SF0">
    <property type="entry name" value="NUCLEAR PORE COMPLEX PROTEIN NUP160"/>
    <property type="match status" value="1"/>
</dbReference>
<dbReference type="KEGG" id="sind:105172483"/>
<keyword evidence="2" id="KW-0813">Transport</keyword>
<feature type="domain" description="NUP160 C-terminal TPR" evidence="6">
    <location>
        <begin position="1221"/>
        <end position="1484"/>
    </location>
</feature>
<dbReference type="Pfam" id="PF23354">
    <property type="entry name" value="TPR_NUP160_120_M"/>
    <property type="match status" value="1"/>
</dbReference>
<feature type="domain" description="NUP160 helical" evidence="5">
    <location>
        <begin position="548"/>
        <end position="740"/>
    </location>
</feature>
<evidence type="ECO:0000259" key="6">
    <source>
        <dbReference type="Pfam" id="PF23347"/>
    </source>
</evidence>
<dbReference type="GO" id="GO:0005643">
    <property type="term" value="C:nuclear pore"/>
    <property type="evidence" value="ECO:0007669"/>
    <property type="project" value="TreeGrafter"/>
</dbReference>
<evidence type="ECO:0000313" key="9">
    <source>
        <dbReference type="RefSeq" id="XP_011092232.1"/>
    </source>
</evidence>
<evidence type="ECO:0000256" key="3">
    <source>
        <dbReference type="ARBA" id="ARBA00023242"/>
    </source>
</evidence>
<dbReference type="RefSeq" id="XP_011092232.1">
    <property type="nucleotide sequence ID" value="XM_011093930.2"/>
</dbReference>
<evidence type="ECO:0000259" key="5">
    <source>
        <dbReference type="Pfam" id="PF17238"/>
    </source>
</evidence>
<dbReference type="SUPFAM" id="SSF50978">
    <property type="entry name" value="WD40 repeat-like"/>
    <property type="match status" value="1"/>
</dbReference>
<dbReference type="Pfam" id="PF11715">
    <property type="entry name" value="Beta-prop_Nup120_160"/>
    <property type="match status" value="1"/>
</dbReference>
<dbReference type="InParanoid" id="A0A6I9U0I7"/>